<comment type="caution">
    <text evidence="1">The sequence shown here is derived from an EMBL/GenBank/DDBJ whole genome shotgun (WGS) entry which is preliminary data.</text>
</comment>
<sequence>MEVLLIKRPDGSFVPADEEQAELAAKLPVGKLIRSELKRVRNPRFLRKFFALLQVGFESWEPPLKEYRGYEVQANFKQFRENVTIAAGHFDVSTSLAGRVRVTPKSISFGSMPEEEFEQLYDAAANVLLQNVLARYTRAQLDATVNEKVDRLLGFVG</sequence>
<organism evidence="1 2">
    <name type="scientific">Burkholderia ubonensis</name>
    <dbReference type="NCBI Taxonomy" id="101571"/>
    <lineage>
        <taxon>Bacteria</taxon>
        <taxon>Pseudomonadati</taxon>
        <taxon>Pseudomonadota</taxon>
        <taxon>Betaproteobacteria</taxon>
        <taxon>Burkholderiales</taxon>
        <taxon>Burkholderiaceae</taxon>
        <taxon>Burkholderia</taxon>
        <taxon>Burkholderia cepacia complex</taxon>
    </lineage>
</organism>
<gene>
    <name evidence="1" type="ORF">WJ68_16255</name>
</gene>
<reference evidence="1 2" key="1">
    <citation type="submission" date="2015-11" db="EMBL/GenBank/DDBJ databases">
        <title>Expanding the genomic diversity of Burkholderia species for the development of highly accurate diagnostics.</title>
        <authorList>
            <person name="Sahl J."/>
            <person name="Keim P."/>
            <person name="Wagner D."/>
        </authorList>
    </citation>
    <scope>NUCLEOTIDE SEQUENCE [LARGE SCALE GENOMIC DNA]</scope>
    <source>
        <strain evidence="1 2">MSMB1585WGS</strain>
    </source>
</reference>
<dbReference type="AlphaFoldDB" id="A0ABD4DZB9"/>
<name>A0ABD4DZB9_9BURK</name>
<evidence type="ECO:0008006" key="3">
    <source>
        <dbReference type="Google" id="ProtNLM"/>
    </source>
</evidence>
<dbReference type="Pfam" id="PF07105">
    <property type="entry name" value="DUF1367"/>
    <property type="match status" value="2"/>
</dbReference>
<accession>A0ABD4DZB9</accession>
<dbReference type="InterPro" id="IPR009797">
    <property type="entry name" value="DUF1367"/>
</dbReference>
<evidence type="ECO:0000313" key="1">
    <source>
        <dbReference type="EMBL" id="KVN83463.1"/>
    </source>
</evidence>
<proteinExistence type="predicted"/>
<protein>
    <recommendedName>
        <fullName evidence="3">DUF1367 family protein</fullName>
    </recommendedName>
</protein>
<evidence type="ECO:0000313" key="2">
    <source>
        <dbReference type="Proteomes" id="UP000057910"/>
    </source>
</evidence>
<dbReference type="RefSeq" id="WP_060040317.1">
    <property type="nucleotide sequence ID" value="NZ_LPAD01000071.1"/>
</dbReference>
<dbReference type="EMBL" id="LPAD01000071">
    <property type="protein sequence ID" value="KVN83463.1"/>
    <property type="molecule type" value="Genomic_DNA"/>
</dbReference>
<dbReference type="Proteomes" id="UP000057910">
    <property type="component" value="Unassembled WGS sequence"/>
</dbReference>